<feature type="transmembrane region" description="Helical" evidence="6">
    <location>
        <begin position="347"/>
        <end position="369"/>
    </location>
</feature>
<evidence type="ECO:0000259" key="7">
    <source>
        <dbReference type="Pfam" id="PF02687"/>
    </source>
</evidence>
<name>A0ABY7TFI4_9SPHN</name>
<evidence type="ECO:0000256" key="5">
    <source>
        <dbReference type="ARBA" id="ARBA00023136"/>
    </source>
</evidence>
<accession>A0ABY7TFI4</accession>
<evidence type="ECO:0000256" key="6">
    <source>
        <dbReference type="SAM" id="Phobius"/>
    </source>
</evidence>
<dbReference type="InterPro" id="IPR038766">
    <property type="entry name" value="Membrane_comp_ABC_pdt"/>
</dbReference>
<dbReference type="Proteomes" id="UP001220395">
    <property type="component" value="Chromosome"/>
</dbReference>
<dbReference type="RefSeq" id="WP_273685948.1">
    <property type="nucleotide sequence ID" value="NZ_CP117411.1"/>
</dbReference>
<dbReference type="Pfam" id="PF02687">
    <property type="entry name" value="FtsX"/>
    <property type="match status" value="2"/>
</dbReference>
<proteinExistence type="predicted"/>
<evidence type="ECO:0000256" key="2">
    <source>
        <dbReference type="ARBA" id="ARBA00022475"/>
    </source>
</evidence>
<feature type="domain" description="ABC3 transporter permease C-terminal" evidence="7">
    <location>
        <begin position="712"/>
        <end position="822"/>
    </location>
</feature>
<organism evidence="9 10">
    <name type="scientific">Sphingomonas naphthae</name>
    <dbReference type="NCBI Taxonomy" id="1813468"/>
    <lineage>
        <taxon>Bacteria</taxon>
        <taxon>Pseudomonadati</taxon>
        <taxon>Pseudomonadota</taxon>
        <taxon>Alphaproteobacteria</taxon>
        <taxon>Sphingomonadales</taxon>
        <taxon>Sphingomonadaceae</taxon>
        <taxon>Sphingomonas</taxon>
    </lineage>
</organism>
<keyword evidence="4 6" id="KW-1133">Transmembrane helix</keyword>
<feature type="transmembrane region" description="Helical" evidence="6">
    <location>
        <begin position="417"/>
        <end position="440"/>
    </location>
</feature>
<feature type="transmembrane region" description="Helical" evidence="6">
    <location>
        <begin position="707"/>
        <end position="732"/>
    </location>
</feature>
<evidence type="ECO:0000313" key="9">
    <source>
        <dbReference type="EMBL" id="WCT72001.1"/>
    </source>
</evidence>
<keyword evidence="2" id="KW-1003">Cell membrane</keyword>
<feature type="transmembrane region" description="Helical" evidence="6">
    <location>
        <begin position="795"/>
        <end position="821"/>
    </location>
</feature>
<dbReference type="InterPro" id="IPR025857">
    <property type="entry name" value="MacB_PCD"/>
</dbReference>
<feature type="transmembrane region" description="Helical" evidence="6">
    <location>
        <begin position="753"/>
        <end position="783"/>
    </location>
</feature>
<comment type="subcellular location">
    <subcellularLocation>
        <location evidence="1">Cell membrane</location>
        <topology evidence="1">Multi-pass membrane protein</topology>
    </subcellularLocation>
</comment>
<gene>
    <name evidence="9" type="ORF">PQ455_10105</name>
</gene>
<evidence type="ECO:0000256" key="4">
    <source>
        <dbReference type="ARBA" id="ARBA00022989"/>
    </source>
</evidence>
<dbReference type="Pfam" id="PF12704">
    <property type="entry name" value="MacB_PCD"/>
    <property type="match status" value="1"/>
</dbReference>
<feature type="transmembrane region" description="Helical" evidence="6">
    <location>
        <begin position="300"/>
        <end position="327"/>
    </location>
</feature>
<dbReference type="InterPro" id="IPR003838">
    <property type="entry name" value="ABC3_permease_C"/>
</dbReference>
<keyword evidence="5 6" id="KW-0472">Membrane</keyword>
<dbReference type="PANTHER" id="PTHR30287:SF1">
    <property type="entry name" value="INNER MEMBRANE PROTEIN"/>
    <property type="match status" value="1"/>
</dbReference>
<feature type="transmembrane region" description="Helical" evidence="6">
    <location>
        <begin position="254"/>
        <end position="279"/>
    </location>
</feature>
<reference evidence="9 10" key="1">
    <citation type="submission" date="2023-02" db="EMBL/GenBank/DDBJ databases">
        <title>Genome sequence of Sphingomonas naphthae.</title>
        <authorList>
            <person name="Kim S."/>
            <person name="Heo J."/>
            <person name="Kwon S.-W."/>
        </authorList>
    </citation>
    <scope>NUCLEOTIDE SEQUENCE [LARGE SCALE GENOMIC DNA]</scope>
    <source>
        <strain evidence="9 10">KACC 18716</strain>
    </source>
</reference>
<dbReference type="EMBL" id="CP117411">
    <property type="protein sequence ID" value="WCT72001.1"/>
    <property type="molecule type" value="Genomic_DNA"/>
</dbReference>
<feature type="domain" description="MacB-like periplasmic core" evidence="8">
    <location>
        <begin position="20"/>
        <end position="190"/>
    </location>
</feature>
<protein>
    <submittedName>
        <fullName evidence="9">ABC transporter permease</fullName>
    </submittedName>
</protein>
<feature type="transmembrane region" description="Helical" evidence="6">
    <location>
        <begin position="390"/>
        <end position="411"/>
    </location>
</feature>
<dbReference type="PANTHER" id="PTHR30287">
    <property type="entry name" value="MEMBRANE COMPONENT OF PREDICTED ABC SUPERFAMILY METABOLITE UPTAKE TRANSPORTER"/>
    <property type="match status" value="1"/>
</dbReference>
<evidence type="ECO:0000259" key="8">
    <source>
        <dbReference type="Pfam" id="PF12704"/>
    </source>
</evidence>
<feature type="domain" description="ABC3 transporter permease C-terminal" evidence="7">
    <location>
        <begin position="258"/>
        <end position="374"/>
    </location>
</feature>
<evidence type="ECO:0000313" key="10">
    <source>
        <dbReference type="Proteomes" id="UP001220395"/>
    </source>
</evidence>
<sequence length="832" mass="85801">MSIAWTLGLRDLRRGGRGLLLLAICLFLGTASLAGIGSLSASIIAALDAQGRQMLGGDLEMRVSQRRATIDEQAAFASAGGQLSETIVMRAMARAERGGGSALIDLKAVDDRWPLVGSLEMAPGALAPRPHGRDVAIAQALADRLGVKPGDPIRIGASLFRVSGILTAEPDQLGEGFAFGPRALIDIGAVDATGLIQPGSLFTARYRMALLPGTDAALLGDRLVHRFPSAGWTMRTIEGAANQLRRGIDQLGQFLLLVGLSALAIAGIGVGSGVSAYLAGKTRIIATLKVLGARSRTIAAVFLAQLGLVAGGGILAGLALGAVVPAIVTKVAGAALPVQPRLDLYPVPLLTAAALSAIVALLFALPGLARARRVPAATLLRDALAGGERLSWRVIGLMTGLIALLAVLAILTSTDKFLAGSFLGATAGLVVLLWLLGLGVRTGAARLPRPRNPLLRLALGNLHRPGAQTDRLVVALGLGFSLFVALAAIDTSLSSEMTTSAPAKAPRFFAVDLQPDDAATFTRAVRSVAPDARLELTPSLRGAIAAFKGQRVADMKTLPQGAWVLRGDRTITWSATLPPRSEITAGRWWPADYRGPPLVSIEDRAADMLDLKVGDEIIVAVLGVEVKARIAALRKIDWRGMGLNFAIVFSPGLIEEAPHGLLAGVYAPPASDGRLAAAVANALPSVTLIRVGDVIGQVSDLLARIAFAIRAAAAVTVAAGIAVLVGAVAASANARRQDSVILKLVGARRGQVLGIQALEFGLLSLVLAAVALATGLGAGWYVIVQIFELAWAPGWGVIGATLLAAMAATMGIGVIGTLPVLRARPAEALRGA</sequence>
<keyword evidence="3 6" id="KW-0812">Transmembrane</keyword>
<feature type="transmembrane region" description="Helical" evidence="6">
    <location>
        <begin position="472"/>
        <end position="489"/>
    </location>
</feature>
<evidence type="ECO:0000256" key="1">
    <source>
        <dbReference type="ARBA" id="ARBA00004651"/>
    </source>
</evidence>
<keyword evidence="10" id="KW-1185">Reference proteome</keyword>
<evidence type="ECO:0000256" key="3">
    <source>
        <dbReference type="ARBA" id="ARBA00022692"/>
    </source>
</evidence>